<evidence type="ECO:0000313" key="1">
    <source>
        <dbReference type="EMBL" id="EMD39423.1"/>
    </source>
</evidence>
<evidence type="ECO:0000313" key="2">
    <source>
        <dbReference type="Proteomes" id="UP000016930"/>
    </source>
</evidence>
<gene>
    <name evidence="1" type="ORF">CERSUDRAFT_82163</name>
</gene>
<accession>M2QQU0</accession>
<proteinExistence type="predicted"/>
<dbReference type="Proteomes" id="UP000016930">
    <property type="component" value="Unassembled WGS sequence"/>
</dbReference>
<sequence length="132" mass="15656">MLLDVLWIGHALSKQGELYLLARPRPVQRRILHLNMNPRCNEDYPEEVTIFHLSISNLNRQLRARYLPLCWTLRTTTNTTPILQFQLSGCECRTIWRTCRFRVVPDYRRYPQIRDARPRLASCLMNDQASLS</sequence>
<dbReference type="EMBL" id="KB445794">
    <property type="protein sequence ID" value="EMD39423.1"/>
    <property type="molecule type" value="Genomic_DNA"/>
</dbReference>
<reference evidence="1 2" key="1">
    <citation type="journal article" date="2012" name="Proc. Natl. Acad. Sci. U.S.A.">
        <title>Comparative genomics of Ceriporiopsis subvermispora and Phanerochaete chrysosporium provide insight into selective ligninolysis.</title>
        <authorList>
            <person name="Fernandez-Fueyo E."/>
            <person name="Ruiz-Duenas F.J."/>
            <person name="Ferreira P."/>
            <person name="Floudas D."/>
            <person name="Hibbett D.S."/>
            <person name="Canessa P."/>
            <person name="Larrondo L.F."/>
            <person name="James T.Y."/>
            <person name="Seelenfreund D."/>
            <person name="Lobos S."/>
            <person name="Polanco R."/>
            <person name="Tello M."/>
            <person name="Honda Y."/>
            <person name="Watanabe T."/>
            <person name="Watanabe T."/>
            <person name="Ryu J.S."/>
            <person name="Kubicek C.P."/>
            <person name="Schmoll M."/>
            <person name="Gaskell J."/>
            <person name="Hammel K.E."/>
            <person name="St John F.J."/>
            <person name="Vanden Wymelenberg A."/>
            <person name="Sabat G."/>
            <person name="Splinter BonDurant S."/>
            <person name="Syed K."/>
            <person name="Yadav J.S."/>
            <person name="Doddapaneni H."/>
            <person name="Subramanian V."/>
            <person name="Lavin J.L."/>
            <person name="Oguiza J.A."/>
            <person name="Perez G."/>
            <person name="Pisabarro A.G."/>
            <person name="Ramirez L."/>
            <person name="Santoyo F."/>
            <person name="Master E."/>
            <person name="Coutinho P.M."/>
            <person name="Henrissat B."/>
            <person name="Lombard V."/>
            <person name="Magnuson J.K."/>
            <person name="Kuees U."/>
            <person name="Hori C."/>
            <person name="Igarashi K."/>
            <person name="Samejima M."/>
            <person name="Held B.W."/>
            <person name="Barry K.W."/>
            <person name="LaButti K.M."/>
            <person name="Lapidus A."/>
            <person name="Lindquist E.A."/>
            <person name="Lucas S.M."/>
            <person name="Riley R."/>
            <person name="Salamov A.A."/>
            <person name="Hoffmeister D."/>
            <person name="Schwenk D."/>
            <person name="Hadar Y."/>
            <person name="Yarden O."/>
            <person name="de Vries R.P."/>
            <person name="Wiebenga A."/>
            <person name="Stenlid J."/>
            <person name="Eastwood D."/>
            <person name="Grigoriev I.V."/>
            <person name="Berka R.M."/>
            <person name="Blanchette R.A."/>
            <person name="Kersten P."/>
            <person name="Martinez A.T."/>
            <person name="Vicuna R."/>
            <person name="Cullen D."/>
        </authorList>
    </citation>
    <scope>NUCLEOTIDE SEQUENCE [LARGE SCALE GENOMIC DNA]</scope>
    <source>
        <strain evidence="1 2">B</strain>
    </source>
</reference>
<protein>
    <submittedName>
        <fullName evidence="1">Uncharacterized protein</fullName>
    </submittedName>
</protein>
<dbReference type="HOGENOM" id="CLU_1916825_0_0_1"/>
<dbReference type="AlphaFoldDB" id="M2QQU0"/>
<name>M2QQU0_CERS8</name>
<organism evidence="1 2">
    <name type="scientific">Ceriporiopsis subvermispora (strain B)</name>
    <name type="common">White-rot fungus</name>
    <name type="synonym">Gelatoporia subvermispora</name>
    <dbReference type="NCBI Taxonomy" id="914234"/>
    <lineage>
        <taxon>Eukaryota</taxon>
        <taxon>Fungi</taxon>
        <taxon>Dikarya</taxon>
        <taxon>Basidiomycota</taxon>
        <taxon>Agaricomycotina</taxon>
        <taxon>Agaricomycetes</taxon>
        <taxon>Polyporales</taxon>
        <taxon>Gelatoporiaceae</taxon>
        <taxon>Gelatoporia</taxon>
    </lineage>
</organism>
<keyword evidence="2" id="KW-1185">Reference proteome</keyword>